<dbReference type="VEuPathDB" id="GiardiaDB:GL50803_0016554"/>
<protein>
    <recommendedName>
        <fullName evidence="6">C3H1-type domain-containing protein</fullName>
    </recommendedName>
</protein>
<feature type="zinc finger region" description="C3H1-type" evidence="5">
    <location>
        <begin position="134"/>
        <end position="166"/>
    </location>
</feature>
<dbReference type="PROSITE" id="PS50103">
    <property type="entry name" value="ZF_C3H1"/>
    <property type="match status" value="2"/>
</dbReference>
<reference evidence="8" key="1">
    <citation type="submission" date="2012-02" db="EMBL/GenBank/DDBJ databases">
        <title>Genome sequencing of Giardia lamblia Genotypes A2 and B isolates (DH and GS) and comparative analysis with the genomes of Genotypes A1 and E (WB and Pig).</title>
        <authorList>
            <person name="Adam R."/>
            <person name="Dahlstrom E."/>
            <person name="Martens C."/>
            <person name="Bruno D."/>
            <person name="Barbian K."/>
            <person name="Porcella S.F."/>
            <person name="Nash T."/>
        </authorList>
    </citation>
    <scope>NUCLEOTIDE SEQUENCE</scope>
    <source>
        <strain evidence="8">DH</strain>
    </source>
</reference>
<evidence type="ECO:0000256" key="4">
    <source>
        <dbReference type="ARBA" id="ARBA00022833"/>
    </source>
</evidence>
<organism evidence="7 8">
    <name type="scientific">Giardia intestinalis</name>
    <name type="common">Giardia lamblia</name>
    <dbReference type="NCBI Taxonomy" id="5741"/>
    <lineage>
        <taxon>Eukaryota</taxon>
        <taxon>Metamonada</taxon>
        <taxon>Diplomonadida</taxon>
        <taxon>Hexamitidae</taxon>
        <taxon>Giardiinae</taxon>
        <taxon>Giardia</taxon>
    </lineage>
</organism>
<dbReference type="InterPro" id="IPR009145">
    <property type="entry name" value="U2AF_small"/>
</dbReference>
<evidence type="ECO:0000313" key="8">
    <source>
        <dbReference type="Proteomes" id="UP000018320"/>
    </source>
</evidence>
<dbReference type="EMBL" id="AHGT01000002">
    <property type="protein sequence ID" value="ESU39642.1"/>
    <property type="molecule type" value="Genomic_DNA"/>
</dbReference>
<sequence>MIQMQGVARDAQAKPCWFHECTGYCRHGTECRNRHALFTDGRMLMLRNIIPRIQHKDKAELYKFYDHCFEDIFLHLAQLGPMQDFLVAENTNHLAGTVYAQYASQVAAQDVASKLSNTYYAGFPVKAEVIGVESIHKTLCRDEYASGKSGSKCAHGLSCSFVHKFLPQQKMWEDMKLLLAPSQRQAGCSRAIKK</sequence>
<dbReference type="GO" id="GO:0003723">
    <property type="term" value="F:RNA binding"/>
    <property type="evidence" value="ECO:0007669"/>
    <property type="project" value="InterPro"/>
</dbReference>
<dbReference type="GO" id="GO:0008270">
    <property type="term" value="F:zinc ion binding"/>
    <property type="evidence" value="ECO:0007669"/>
    <property type="project" value="UniProtKB-KW"/>
</dbReference>
<dbReference type="VEuPathDB" id="GiardiaDB:QR46_2682"/>
<keyword evidence="3 5" id="KW-0863">Zinc-finger</keyword>
<gene>
    <name evidence="7" type="ORF">DHA2_16554</name>
</gene>
<evidence type="ECO:0000256" key="2">
    <source>
        <dbReference type="ARBA" id="ARBA00022737"/>
    </source>
</evidence>
<evidence type="ECO:0000259" key="6">
    <source>
        <dbReference type="PROSITE" id="PS50103"/>
    </source>
</evidence>
<dbReference type="InterPro" id="IPR012677">
    <property type="entry name" value="Nucleotide-bd_a/b_plait_sf"/>
</dbReference>
<dbReference type="Proteomes" id="UP000018320">
    <property type="component" value="Unassembled WGS sequence"/>
</dbReference>
<proteinExistence type="predicted"/>
<evidence type="ECO:0000256" key="1">
    <source>
        <dbReference type="ARBA" id="ARBA00022723"/>
    </source>
</evidence>
<dbReference type="PRINTS" id="PR01848">
    <property type="entry name" value="U2AUXFACTOR"/>
</dbReference>
<comment type="caution">
    <text evidence="7">The sequence shown here is derived from an EMBL/GenBank/DDBJ whole genome shotgun (WGS) entry which is preliminary data.</text>
</comment>
<dbReference type="SUPFAM" id="SSF54928">
    <property type="entry name" value="RNA-binding domain, RBD"/>
    <property type="match status" value="1"/>
</dbReference>
<feature type="domain" description="C3H1-type" evidence="6">
    <location>
        <begin position="134"/>
        <end position="166"/>
    </location>
</feature>
<dbReference type="Gene3D" id="3.30.70.330">
    <property type="match status" value="1"/>
</dbReference>
<evidence type="ECO:0000256" key="3">
    <source>
        <dbReference type="ARBA" id="ARBA00022771"/>
    </source>
</evidence>
<dbReference type="VEuPathDB" id="GiardiaDB:DHA2_16554"/>
<accession>V6TMS8</accession>
<dbReference type="InterPro" id="IPR035979">
    <property type="entry name" value="RBD_domain_sf"/>
</dbReference>
<dbReference type="GO" id="GO:0000398">
    <property type="term" value="P:mRNA splicing, via spliceosome"/>
    <property type="evidence" value="ECO:0007669"/>
    <property type="project" value="InterPro"/>
</dbReference>
<dbReference type="PANTHER" id="PTHR12620">
    <property type="entry name" value="U2 SNRNP AUXILIARY FACTOR, SMALL SUBUNIT"/>
    <property type="match status" value="1"/>
</dbReference>
<dbReference type="AlphaFoldDB" id="V6TMS8"/>
<feature type="zinc finger region" description="C3H1-type" evidence="5">
    <location>
        <begin position="10"/>
        <end position="38"/>
    </location>
</feature>
<name>V6TMS8_GIAIN</name>
<keyword evidence="4 5" id="KW-0862">Zinc</keyword>
<dbReference type="InterPro" id="IPR000571">
    <property type="entry name" value="Znf_CCCH"/>
</dbReference>
<dbReference type="GO" id="GO:0089701">
    <property type="term" value="C:U2AF complex"/>
    <property type="evidence" value="ECO:0007669"/>
    <property type="project" value="InterPro"/>
</dbReference>
<evidence type="ECO:0000256" key="5">
    <source>
        <dbReference type="PROSITE-ProRule" id="PRU00723"/>
    </source>
</evidence>
<keyword evidence="1 5" id="KW-0479">Metal-binding</keyword>
<keyword evidence="2" id="KW-0677">Repeat</keyword>
<feature type="domain" description="C3H1-type" evidence="6">
    <location>
        <begin position="10"/>
        <end position="38"/>
    </location>
</feature>
<reference evidence="7 8" key="2">
    <citation type="journal article" date="2013" name="Genome Biol. Evol.">
        <title>Genome sequencing of Giardia lamblia genotypes A2 and B isolates (DH and GS) and comparative analysis with the genomes of genotypes A1 and E (WB and Pig).</title>
        <authorList>
            <person name="Adam R.D."/>
            <person name="Dahlstrom E.W."/>
            <person name="Martens C.A."/>
            <person name="Bruno D.P."/>
            <person name="Barbian K.D."/>
            <person name="Ricklefs S.M."/>
            <person name="Hernandez M.M."/>
            <person name="Narla N.P."/>
            <person name="Patel R.B."/>
            <person name="Porcella S.F."/>
            <person name="Nash T.E."/>
        </authorList>
    </citation>
    <scope>NUCLEOTIDE SEQUENCE [LARGE SCALE GENOMIC DNA]</scope>
    <source>
        <strain evidence="7 8">DH</strain>
    </source>
</reference>
<evidence type="ECO:0000313" key="7">
    <source>
        <dbReference type="EMBL" id="ESU39642.1"/>
    </source>
</evidence>
<dbReference type="VEuPathDB" id="GiardiaDB:GL50581_1126"/>